<dbReference type="EMBL" id="CP000950">
    <property type="protein sequence ID" value="ACA66716.1"/>
    <property type="molecule type" value="Genomic_DNA"/>
</dbReference>
<dbReference type="KEGG" id="ypy:YPK_0411"/>
<reference evidence="1" key="1">
    <citation type="submission" date="2008-02" db="EMBL/GenBank/DDBJ databases">
        <title>Complete sequence of Yersinia pseudotuberculosis YPIII.</title>
        <authorList>
            <consortium name="US DOE Joint Genome Institute"/>
            <person name="Challacombe J.F."/>
            <person name="Bruce D."/>
            <person name="Detter J.C."/>
            <person name="Green L."/>
            <person name="Land M."/>
            <person name="Munk C."/>
            <person name="Lindler L.E."/>
            <person name="Nikolich M.P."/>
            <person name="Brettin T."/>
        </authorList>
    </citation>
    <scope>NUCLEOTIDE SEQUENCE</scope>
    <source>
        <strain evidence="1">YPIII</strain>
    </source>
</reference>
<name>A0A0H3AXA8_YERPY</name>
<dbReference type="AlphaFoldDB" id="A0A0H3AXA8"/>
<gene>
    <name evidence="1" type="ordered locus">YPK_0411</name>
</gene>
<accession>A0A0H3AXA8</accession>
<dbReference type="GeneID" id="49784395"/>
<dbReference type="PATRIC" id="fig|502800.11.peg.1012"/>
<dbReference type="SMR" id="A0A0H3AXA8"/>
<protein>
    <submittedName>
        <fullName evidence="1">Uncharacterized protein</fullName>
    </submittedName>
</protein>
<proteinExistence type="predicted"/>
<sequence>MKTDNAMKKIKLAIDGINQAIDNFNEVQTFTTINQLNHFKEKLMNCEHLIQLNNIPDKSHRNLGISRIIIDQWPFDSELGCMIINAESEYKSL</sequence>
<evidence type="ECO:0000313" key="1">
    <source>
        <dbReference type="EMBL" id="ACA66716.1"/>
    </source>
</evidence>
<dbReference type="RefSeq" id="WP_011193190.1">
    <property type="nucleotide sequence ID" value="NZ_CP009792.1"/>
</dbReference>
<organism evidence="1">
    <name type="scientific">Yersinia pseudotuberculosis serotype O:3 (strain YPIII)</name>
    <dbReference type="NCBI Taxonomy" id="502800"/>
    <lineage>
        <taxon>Bacteria</taxon>
        <taxon>Pseudomonadati</taxon>
        <taxon>Pseudomonadota</taxon>
        <taxon>Gammaproteobacteria</taxon>
        <taxon>Enterobacterales</taxon>
        <taxon>Yersiniaceae</taxon>
        <taxon>Yersinia</taxon>
    </lineage>
</organism>